<proteinExistence type="predicted"/>
<feature type="domain" description="DUF434" evidence="1">
    <location>
        <begin position="25"/>
        <end position="80"/>
    </location>
</feature>
<organism evidence="3 4">
    <name type="scientific">Rapidithrix thailandica</name>
    <dbReference type="NCBI Taxonomy" id="413964"/>
    <lineage>
        <taxon>Bacteria</taxon>
        <taxon>Pseudomonadati</taxon>
        <taxon>Bacteroidota</taxon>
        <taxon>Cytophagia</taxon>
        <taxon>Cytophagales</taxon>
        <taxon>Flammeovirgaceae</taxon>
        <taxon>Rapidithrix</taxon>
    </lineage>
</organism>
<dbReference type="Pfam" id="PF04256">
    <property type="entry name" value="DUF434"/>
    <property type="match status" value="1"/>
</dbReference>
<evidence type="ECO:0000259" key="2">
    <source>
        <dbReference type="Pfam" id="PF18481"/>
    </source>
</evidence>
<gene>
    <name evidence="3" type="ORF">AAG747_22355</name>
</gene>
<evidence type="ECO:0000313" key="3">
    <source>
        <dbReference type="EMBL" id="MEN7550679.1"/>
    </source>
</evidence>
<dbReference type="EMBL" id="JBDKWZ010000015">
    <property type="protein sequence ID" value="MEN7550679.1"/>
    <property type="molecule type" value="Genomic_DNA"/>
</dbReference>
<comment type="caution">
    <text evidence="3">The sequence shown here is derived from an EMBL/GenBank/DDBJ whole genome shotgun (WGS) entry which is preliminary data.</text>
</comment>
<dbReference type="RefSeq" id="WP_346823462.1">
    <property type="nucleotide sequence ID" value="NZ_JBDKWZ010000015.1"/>
</dbReference>
<dbReference type="PANTHER" id="PTHR42252">
    <property type="entry name" value="DUF5616 DOMAIN-CONTAINING PROTEIN"/>
    <property type="match status" value="1"/>
</dbReference>
<reference evidence="3 4" key="1">
    <citation type="submission" date="2024-04" db="EMBL/GenBank/DDBJ databases">
        <title>Novel genus in family Flammeovirgaceae.</title>
        <authorList>
            <person name="Nguyen T.H."/>
            <person name="Vuong T.Q."/>
            <person name="Le H."/>
            <person name="Kim S.-G."/>
        </authorList>
    </citation>
    <scope>NUCLEOTIDE SEQUENCE [LARGE SCALE GENOMIC DNA]</scope>
    <source>
        <strain evidence="3 4">JCM 23209</strain>
    </source>
</reference>
<keyword evidence="4" id="KW-1185">Reference proteome</keyword>
<dbReference type="InterPro" id="IPR007368">
    <property type="entry name" value="DUF434"/>
</dbReference>
<evidence type="ECO:0000259" key="1">
    <source>
        <dbReference type="Pfam" id="PF04256"/>
    </source>
</evidence>
<name>A0AAW9S0I1_9BACT</name>
<evidence type="ECO:0000313" key="4">
    <source>
        <dbReference type="Proteomes" id="UP001403385"/>
    </source>
</evidence>
<dbReference type="InterPro" id="IPR041652">
    <property type="entry name" value="DUF5616"/>
</dbReference>
<dbReference type="AlphaFoldDB" id="A0AAW9S0I1"/>
<dbReference type="Proteomes" id="UP001403385">
    <property type="component" value="Unassembled WGS sequence"/>
</dbReference>
<accession>A0AAW9S0I1</accession>
<dbReference type="PANTHER" id="PTHR42252:SF1">
    <property type="entry name" value="DUF434 DOMAIN-CONTAINING PROTEIN"/>
    <property type="match status" value="1"/>
</dbReference>
<dbReference type="Pfam" id="PF18481">
    <property type="entry name" value="DUF5616"/>
    <property type="match status" value="1"/>
</dbReference>
<protein>
    <submittedName>
        <fullName evidence="3">DUF434 domain-containing protein</fullName>
    </submittedName>
</protein>
<feature type="domain" description="DUF5616" evidence="2">
    <location>
        <begin position="85"/>
        <end position="220"/>
    </location>
</feature>
<sequence length="240" mass="27563">MAHHQKHRGANPKDHKLFTEINIQKLKEAIYDLSLLLSREYPLRASLKLVGDKYKLTERQRLALTHSVCSEQARQSRAQKHVPLKALQGEKILVDGYNLLITTESILSNGPVFRGLDQCYRDIASIHGTYRKVEETLPALKLIGQVIQMYQPLHICWVLDAPISNSGRLRKVMEAISVEYNWNWEVLIENNPDRYIAEHNACVAVTSDSWILDNVKKWTNPVPEIIRQGNPDAWIIHLDS</sequence>